<name>A0A7X1I6D8_9ACTN</name>
<accession>A0A7X1I6D8</accession>
<dbReference type="EMBL" id="JACMHY010000020">
    <property type="protein sequence ID" value="MBC2869622.1"/>
    <property type="molecule type" value="Genomic_DNA"/>
</dbReference>
<sequence length="109" mass="11511">MRGRTGSTTSCREYPLSRPGESGARIRVLLDGAADRPDLLGTVRTHLAQSRNRRATAHRLGVHPNTVDNRLVRFTALTGLDPTTDRGAALTLAAFLLGETGGPAPVAPA</sequence>
<protein>
    <submittedName>
        <fullName evidence="2">Helix-turn-helix domain-containing protein</fullName>
    </submittedName>
</protein>
<dbReference type="AlphaFoldDB" id="A0A7X1I6D8"/>
<dbReference type="InterPro" id="IPR051448">
    <property type="entry name" value="CdaR-like_regulators"/>
</dbReference>
<dbReference type="PANTHER" id="PTHR33744">
    <property type="entry name" value="CARBOHYDRATE DIACID REGULATOR"/>
    <property type="match status" value="1"/>
</dbReference>
<dbReference type="Pfam" id="PF13556">
    <property type="entry name" value="HTH_30"/>
    <property type="match status" value="1"/>
</dbReference>
<reference evidence="2 3" key="1">
    <citation type="submission" date="2020-08" db="EMBL/GenBank/DDBJ databases">
        <title>Whole-Genome Sequence of French Clinical Streptomyces mexicanus Strain Q0842.</title>
        <authorList>
            <person name="Boxberger M."/>
            <person name="La Scola B."/>
        </authorList>
    </citation>
    <scope>NUCLEOTIDE SEQUENCE [LARGE SCALE GENOMIC DNA]</scope>
    <source>
        <strain evidence="2 3">Marseille-Q0842</strain>
    </source>
</reference>
<organism evidence="2 3">
    <name type="scientific">Streptomyces mexicanus</name>
    <dbReference type="NCBI Taxonomy" id="178566"/>
    <lineage>
        <taxon>Bacteria</taxon>
        <taxon>Bacillati</taxon>
        <taxon>Actinomycetota</taxon>
        <taxon>Actinomycetes</taxon>
        <taxon>Kitasatosporales</taxon>
        <taxon>Streptomycetaceae</taxon>
        <taxon>Streptomyces</taxon>
    </lineage>
</organism>
<evidence type="ECO:0000313" key="2">
    <source>
        <dbReference type="EMBL" id="MBC2869622.1"/>
    </source>
</evidence>
<keyword evidence="3" id="KW-1185">Reference proteome</keyword>
<comment type="caution">
    <text evidence="2">The sequence shown here is derived from an EMBL/GenBank/DDBJ whole genome shotgun (WGS) entry which is preliminary data.</text>
</comment>
<gene>
    <name evidence="2" type="ORF">H1R13_33145</name>
</gene>
<feature type="domain" description="PucR C-terminal helix-turn-helix" evidence="1">
    <location>
        <begin position="39"/>
        <end position="94"/>
    </location>
</feature>
<evidence type="ECO:0000313" key="3">
    <source>
        <dbReference type="Proteomes" id="UP000517694"/>
    </source>
</evidence>
<dbReference type="OrthoDB" id="4571023at2"/>
<dbReference type="Gene3D" id="1.10.10.2840">
    <property type="entry name" value="PucR C-terminal helix-turn-helix domain"/>
    <property type="match status" value="1"/>
</dbReference>
<dbReference type="InterPro" id="IPR042070">
    <property type="entry name" value="PucR_C-HTH_sf"/>
</dbReference>
<dbReference type="PANTHER" id="PTHR33744:SF1">
    <property type="entry name" value="DNA-BINDING TRANSCRIPTIONAL ACTIVATOR ADER"/>
    <property type="match status" value="1"/>
</dbReference>
<evidence type="ECO:0000259" key="1">
    <source>
        <dbReference type="Pfam" id="PF13556"/>
    </source>
</evidence>
<dbReference type="InterPro" id="IPR025736">
    <property type="entry name" value="PucR_C-HTH_dom"/>
</dbReference>
<proteinExistence type="predicted"/>
<dbReference type="Proteomes" id="UP000517694">
    <property type="component" value="Unassembled WGS sequence"/>
</dbReference>